<dbReference type="PhylomeDB" id="A0A022RYT4"/>
<reference evidence="1 2" key="1">
    <citation type="journal article" date="2013" name="Proc. Natl. Acad. Sci. U.S.A.">
        <title>Fine-scale variation in meiotic recombination in Mimulus inferred from population shotgun sequencing.</title>
        <authorList>
            <person name="Hellsten U."/>
            <person name="Wright K.M."/>
            <person name="Jenkins J."/>
            <person name="Shu S."/>
            <person name="Yuan Y."/>
            <person name="Wessler S.R."/>
            <person name="Schmutz J."/>
            <person name="Willis J.H."/>
            <person name="Rokhsar D.S."/>
        </authorList>
    </citation>
    <scope>NUCLEOTIDE SEQUENCE [LARGE SCALE GENOMIC DNA]</scope>
    <source>
        <strain evidence="2">cv. DUN x IM62</strain>
    </source>
</reference>
<gene>
    <name evidence="1" type="ORF">MIMGU_mgv1a017620mg</name>
</gene>
<keyword evidence="2" id="KW-1185">Reference proteome</keyword>
<evidence type="ECO:0000313" key="1">
    <source>
        <dbReference type="EMBL" id="EYU45219.1"/>
    </source>
</evidence>
<sequence length="58" mass="6242">MRNGELDGKGLLSVIVKAEGTMEYFKEMLSKEVPDSKILEATPGVPLEVPSPADYSSS</sequence>
<accession>A0A022RYT4</accession>
<dbReference type="PANTHER" id="PTHR36142">
    <property type="entry name" value="METALLO-HYDROLASE/OXIDOREDUCTASE SUPERFAMILY PROTEIN"/>
    <property type="match status" value="1"/>
</dbReference>
<evidence type="ECO:0000313" key="2">
    <source>
        <dbReference type="Proteomes" id="UP000030748"/>
    </source>
</evidence>
<protein>
    <submittedName>
        <fullName evidence="1">Uncharacterized protein</fullName>
    </submittedName>
</protein>
<dbReference type="STRING" id="4155.A0A022RYT4"/>
<proteinExistence type="predicted"/>
<dbReference type="PANTHER" id="PTHR36142:SF2">
    <property type="entry name" value="METALLO-HYDROLASE_OXIDOREDUCTASE SUPERFAMILY PROTEIN"/>
    <property type="match status" value="1"/>
</dbReference>
<organism evidence="1 2">
    <name type="scientific">Erythranthe guttata</name>
    <name type="common">Yellow monkey flower</name>
    <name type="synonym">Mimulus guttatus</name>
    <dbReference type="NCBI Taxonomy" id="4155"/>
    <lineage>
        <taxon>Eukaryota</taxon>
        <taxon>Viridiplantae</taxon>
        <taxon>Streptophyta</taxon>
        <taxon>Embryophyta</taxon>
        <taxon>Tracheophyta</taxon>
        <taxon>Spermatophyta</taxon>
        <taxon>Magnoliopsida</taxon>
        <taxon>eudicotyledons</taxon>
        <taxon>Gunneridae</taxon>
        <taxon>Pentapetalae</taxon>
        <taxon>asterids</taxon>
        <taxon>lamiids</taxon>
        <taxon>Lamiales</taxon>
        <taxon>Phrymaceae</taxon>
        <taxon>Erythranthe</taxon>
    </lineage>
</organism>
<dbReference type="EMBL" id="KI630195">
    <property type="protein sequence ID" value="EYU45219.1"/>
    <property type="molecule type" value="Genomic_DNA"/>
</dbReference>
<dbReference type="AlphaFoldDB" id="A0A022RYT4"/>
<name>A0A022RYT4_ERYGU</name>
<dbReference type="Proteomes" id="UP000030748">
    <property type="component" value="Unassembled WGS sequence"/>
</dbReference>